<organism evidence="1 2">
    <name type="scientific">Mycobacterium phage Superphikiman</name>
    <dbReference type="NCBI Taxonomy" id="2041551"/>
    <lineage>
        <taxon>Viruses</taxon>
        <taxon>Duplodnaviria</taxon>
        <taxon>Heunggongvirae</taxon>
        <taxon>Uroviricota</taxon>
        <taxon>Caudoviricetes</taxon>
        <taxon>Omegavirus</taxon>
        <taxon>Omegavirus courthouse</taxon>
    </lineage>
</organism>
<sequence>MRFGGQTVTFVTITEDLNDRDDYGNPREVRTEVPVPGCRFRPLTAKEKVEFGYNTVADPWRCTAPPVPAVMAAGATGELIYDGVTYEVTGGARTFPNFAGKPFKVTIICERREV</sequence>
<evidence type="ECO:0000313" key="2">
    <source>
        <dbReference type="Proteomes" id="UP000240916"/>
    </source>
</evidence>
<proteinExistence type="predicted"/>
<dbReference type="EMBL" id="MF919534">
    <property type="protein sequence ID" value="ATS92867.1"/>
    <property type="molecule type" value="Genomic_DNA"/>
</dbReference>
<evidence type="ECO:0000313" key="1">
    <source>
        <dbReference type="EMBL" id="ATS92867.1"/>
    </source>
</evidence>
<accession>A0A2D2W3U5</accession>
<reference evidence="1 2" key="1">
    <citation type="submission" date="2017-09" db="EMBL/GenBank/DDBJ databases">
        <authorList>
            <person name="Pradhan P."/>
            <person name="Aluri L.S."/>
            <person name="Anandarajan D."/>
            <person name="Beiriger J.C."/>
            <person name="Bethamcharla R."/>
            <person name="Betini N."/>
            <person name="Bhatt S.D."/>
            <person name="Chengalvala S."/>
            <person name="Cox N.E."/>
            <person name="Delvadia B.P."/>
            <person name="Desai A.S."/>
            <person name="Devaney A.M."/>
            <person name="Doyle B.K."/>
            <person name="Edgerton A.O."/>
            <person name="Erlich M.C."/>
            <person name="Fitzpatrick K.C."/>
            <person name="Gajjar E.A."/>
            <person name="Ganguly A."/>
            <person name="Gill R.S."/>
            <person name="Goldman M.G."/>
            <person name="Good P.M."/>
            <person name="Gupta N."/>
            <person name="Haddad L.M."/>
            <person name="Han E.J."/>
            <person name="Jain S."/>
            <person name="Jiang A."/>
            <person name="Jurgielewicz A.D."/>
            <person name="Kainth D.K."/>
            <person name="Karam J.M."/>
            <person name="Kodavatiganti M."/>
            <person name="Kriete S.J."/>
            <person name="MacDonald C.E."/>
            <person name="Maret J.P."/>
            <person name="Mathew A.E."/>
            <person name="Nako S."/>
            <person name="Natrajan M."/>
            <person name="Nishu N.M."/>
            <person name="Parikh A."/>
            <person name="Patel N."/>
            <person name="Patel P.D."/>
            <person name="Patel S."/>
            <person name="Patra K."/>
            <person name="Pumpuckdee D."/>
            <person name="Rai K."/>
            <person name="Ramanathan A."/>
            <person name="Sarkar A."/>
            <person name="Schaffer B.L."/>
            <person name="Shah P."/>
            <person name="Tata R.K."/>
            <person name="Tawfik A.H."/>
            <person name="Thuremella B.T."/>
            <person name="Toma J."/>
            <person name="Tran T.L."/>
            <person name="Veera S."/>
            <person name="Vemulapalli V.K."/>
            <person name="Vidas T.V."/>
            <person name="Vieira K.S."/>
            <person name="Vijayakumar G."/>
            <person name="Walor T.A."/>
            <person name="White C.R."/>
            <person name="Wong B.M."/>
            <person name="Zhao Sl."/>
            <person name="McDonald M.T."/>
            <person name="Dalia R."/>
            <person name="Little J.L."/>
            <person name="Gurney S.M.R."/>
            <person name="Bollivar D.W."/>
            <person name="Garlena R.A."/>
            <person name="Russell D.A."/>
            <person name="Pope W.H."/>
            <person name="Jacobs-Sera D."/>
            <person name="Hendrix R.W."/>
            <person name="Hatfull G.F."/>
        </authorList>
    </citation>
    <scope>NUCLEOTIDE SEQUENCE [LARGE SCALE GENOMIC DNA]</scope>
</reference>
<name>A0A2D2W3U5_9CAUD</name>
<dbReference type="Proteomes" id="UP000240916">
    <property type="component" value="Segment"/>
</dbReference>
<gene>
    <name evidence="1" type="ORF">SEA_SUPERPHIKIMAN_24</name>
</gene>
<protein>
    <submittedName>
        <fullName evidence="1">Head-to-tail stopper</fullName>
    </submittedName>
</protein>